<dbReference type="PANTHER" id="PTHR39966">
    <property type="entry name" value="BLL2471 PROTEIN-RELATED"/>
    <property type="match status" value="1"/>
</dbReference>
<dbReference type="Gene3D" id="1.20.120.520">
    <property type="entry name" value="nmb1532 protein domain like"/>
    <property type="match status" value="1"/>
</dbReference>
<dbReference type="GO" id="GO:0005886">
    <property type="term" value="C:plasma membrane"/>
    <property type="evidence" value="ECO:0007669"/>
    <property type="project" value="TreeGrafter"/>
</dbReference>
<gene>
    <name evidence="3" type="ORF">BECKLFY1418A_GA0070994_103716</name>
    <name evidence="2" type="ORF">BECKLFY1418B_GA0070995_103316</name>
</gene>
<dbReference type="EMBL" id="CAADFH010000037">
    <property type="protein sequence ID" value="VFJ94140.1"/>
    <property type="molecule type" value="Genomic_DNA"/>
</dbReference>
<proteinExistence type="predicted"/>
<evidence type="ECO:0000259" key="1">
    <source>
        <dbReference type="Pfam" id="PF01814"/>
    </source>
</evidence>
<protein>
    <submittedName>
        <fullName evidence="3">Hemerythrin-like domain-containing protein</fullName>
    </submittedName>
</protein>
<feature type="domain" description="Hemerythrin-like" evidence="1">
    <location>
        <begin position="4"/>
        <end position="138"/>
    </location>
</feature>
<organism evidence="3">
    <name type="scientific">Candidatus Kentrum sp. LFY</name>
    <dbReference type="NCBI Taxonomy" id="2126342"/>
    <lineage>
        <taxon>Bacteria</taxon>
        <taxon>Pseudomonadati</taxon>
        <taxon>Pseudomonadota</taxon>
        <taxon>Gammaproteobacteria</taxon>
        <taxon>Candidatus Kentrum</taxon>
    </lineage>
</organism>
<evidence type="ECO:0000313" key="3">
    <source>
        <dbReference type="EMBL" id="VFJ94140.1"/>
    </source>
</evidence>
<accession>A0A450UNU8</accession>
<dbReference type="EMBL" id="CAADFF010000033">
    <property type="protein sequence ID" value="VFJ92272.1"/>
    <property type="molecule type" value="Genomic_DNA"/>
</dbReference>
<dbReference type="AlphaFoldDB" id="A0A450UNU8"/>
<sequence length="182" mass="20961">MSGIIEQLHTDHMNMARLLDLVDEQMEISRTGGAPDYVLMADIMQYMANYPDLFHHPMENLIFQRLAELDEGIRSTATGIIQEHDVLTRQGEVLLNLIKTVMNEYPIERGDMESSARQYVSTLRAHMNLEEGQLFPAAQKALQKKDWEEIDAAMGNMEDPLFGKKTIETEYMALYDYIRDSE</sequence>
<dbReference type="InterPro" id="IPR012312">
    <property type="entry name" value="Hemerythrin-like"/>
</dbReference>
<dbReference type="Pfam" id="PF01814">
    <property type="entry name" value="Hemerythrin"/>
    <property type="match status" value="1"/>
</dbReference>
<evidence type="ECO:0000313" key="2">
    <source>
        <dbReference type="EMBL" id="VFJ92272.1"/>
    </source>
</evidence>
<name>A0A450UNU8_9GAMM</name>
<dbReference type="PANTHER" id="PTHR39966:SF1">
    <property type="entry name" value="HEMERYTHRIN-LIKE DOMAIN-CONTAINING PROTEIN"/>
    <property type="match status" value="1"/>
</dbReference>
<reference evidence="3" key="1">
    <citation type="submission" date="2019-02" db="EMBL/GenBank/DDBJ databases">
        <authorList>
            <person name="Gruber-Vodicka R. H."/>
            <person name="Seah K. B. B."/>
        </authorList>
    </citation>
    <scope>NUCLEOTIDE SEQUENCE</scope>
    <source>
        <strain evidence="3">BECK_M6</strain>
        <strain evidence="2">BECK_M7</strain>
    </source>
</reference>